<evidence type="ECO:0000313" key="7">
    <source>
        <dbReference type="Proteomes" id="UP000184334"/>
    </source>
</evidence>
<dbReference type="SFLD" id="SFLDG01386">
    <property type="entry name" value="main_SPASM_domain-containing"/>
    <property type="match status" value="1"/>
</dbReference>
<dbReference type="InterPro" id="IPR058240">
    <property type="entry name" value="rSAM_sf"/>
</dbReference>
<dbReference type="RefSeq" id="WP_072862920.1">
    <property type="nucleotide sequence ID" value="NZ_FQUI01000004.1"/>
</dbReference>
<dbReference type="Gene3D" id="3.20.20.70">
    <property type="entry name" value="Aldolase class I"/>
    <property type="match status" value="1"/>
</dbReference>
<sequence>MKILDSMKNMMMKQASKLVTNVVRNSDVEDLARLLRTLSNLAKEPTKSGLRKLAEGAENHDPMLVNWSNLFKRSNPKVVEKIINNLIINEFAVGEKVRQEKMHEHKVVLPKLAVISPTYACNLNCVGCYAGLYGHKYQLSKEELFSIIRQFNELGIYFFVITGGEPFIYPHLFEMLEEFNDSYFMVYTNGTLMTEEKAKKLAELGNATLSISIEGFEEMTDWRRGKGVFKKIMHAYELLTKYGVIYGASVTATRKNHNLIMSEDFWNFLKDHNVAYVWIYQFMPVGMDPTMDLVPTPEQRFERFKITEKMRLGGDFAFVADFWNHGFLTHGCLAAGSKYLHINAKGYAEPCVFQQFAVDNIREKTILEILKSPFFEAYKKTIPYSNNLFRPCPIIDNPKVFRAMVKKFNAIPQHPGSEKVITELAPEIDKLAEGWKPYADKLWYEKGYAEKYPSKRGIYNYETRMRRYANNEEKLALDKKG</sequence>
<dbReference type="Proteomes" id="UP000184334">
    <property type="component" value="Unassembled WGS sequence"/>
</dbReference>
<keyword evidence="1" id="KW-0949">S-adenosyl-L-methionine</keyword>
<dbReference type="SFLD" id="SFLDG01067">
    <property type="entry name" value="SPASM/twitch_domain_containing"/>
    <property type="match status" value="1"/>
</dbReference>
<dbReference type="STRING" id="1122195.SAMN02745164_00404"/>
<dbReference type="CDD" id="cd21128">
    <property type="entry name" value="SPASM_rSAM"/>
    <property type="match status" value="1"/>
</dbReference>
<proteinExistence type="predicted"/>
<dbReference type="InterPro" id="IPR007197">
    <property type="entry name" value="rSAM"/>
</dbReference>
<dbReference type="GO" id="GO:0003824">
    <property type="term" value="F:catalytic activity"/>
    <property type="evidence" value="ECO:0007669"/>
    <property type="project" value="InterPro"/>
</dbReference>
<organism evidence="6 7">
    <name type="scientific">Marinitoga hydrogenitolerans (strain DSM 16785 / JCM 12826 / AT1271)</name>
    <dbReference type="NCBI Taxonomy" id="1122195"/>
    <lineage>
        <taxon>Bacteria</taxon>
        <taxon>Thermotogati</taxon>
        <taxon>Thermotogota</taxon>
        <taxon>Thermotogae</taxon>
        <taxon>Petrotogales</taxon>
        <taxon>Petrotogaceae</taxon>
        <taxon>Marinitoga</taxon>
    </lineage>
</organism>
<evidence type="ECO:0000259" key="5">
    <source>
        <dbReference type="PROSITE" id="PS51918"/>
    </source>
</evidence>
<dbReference type="CDD" id="cd01335">
    <property type="entry name" value="Radical_SAM"/>
    <property type="match status" value="1"/>
</dbReference>
<gene>
    <name evidence="6" type="ORF">SAMN02745164_00404</name>
</gene>
<dbReference type="AlphaFoldDB" id="A0A1M4TCW7"/>
<name>A0A1M4TCW7_MARH1</name>
<evidence type="ECO:0000256" key="2">
    <source>
        <dbReference type="ARBA" id="ARBA00022723"/>
    </source>
</evidence>
<evidence type="ECO:0000256" key="3">
    <source>
        <dbReference type="ARBA" id="ARBA00023004"/>
    </source>
</evidence>
<dbReference type="Pfam" id="PF13186">
    <property type="entry name" value="SPASM"/>
    <property type="match status" value="1"/>
</dbReference>
<dbReference type="SUPFAM" id="SSF102114">
    <property type="entry name" value="Radical SAM enzymes"/>
    <property type="match status" value="1"/>
</dbReference>
<keyword evidence="2" id="KW-0479">Metal-binding</keyword>
<evidence type="ECO:0000256" key="1">
    <source>
        <dbReference type="ARBA" id="ARBA00022691"/>
    </source>
</evidence>
<keyword evidence="4" id="KW-0411">Iron-sulfur</keyword>
<dbReference type="InterPro" id="IPR013785">
    <property type="entry name" value="Aldolase_TIM"/>
</dbReference>
<dbReference type="InterPro" id="IPR006638">
    <property type="entry name" value="Elp3/MiaA/NifB-like_rSAM"/>
</dbReference>
<feature type="domain" description="Radical SAM core" evidence="5">
    <location>
        <begin position="107"/>
        <end position="315"/>
    </location>
</feature>
<evidence type="ECO:0000313" key="6">
    <source>
        <dbReference type="EMBL" id="SHE42409.1"/>
    </source>
</evidence>
<dbReference type="GO" id="GO:0046872">
    <property type="term" value="F:metal ion binding"/>
    <property type="evidence" value="ECO:0007669"/>
    <property type="project" value="UniProtKB-KW"/>
</dbReference>
<accession>A0A1M4TCW7</accession>
<keyword evidence="7" id="KW-1185">Reference proteome</keyword>
<comment type="caution">
    <text evidence="6">The sequence shown here is derived from an EMBL/GenBank/DDBJ whole genome shotgun (WGS) entry which is preliminary data.</text>
</comment>
<keyword evidence="3" id="KW-0408">Iron</keyword>
<dbReference type="GO" id="GO:0051536">
    <property type="term" value="F:iron-sulfur cluster binding"/>
    <property type="evidence" value="ECO:0007669"/>
    <property type="project" value="UniProtKB-KW"/>
</dbReference>
<reference evidence="6" key="1">
    <citation type="submission" date="2016-11" db="EMBL/GenBank/DDBJ databases">
        <authorList>
            <person name="Varghese N."/>
            <person name="Submissions S."/>
        </authorList>
    </citation>
    <scope>NUCLEOTIDE SEQUENCE [LARGE SCALE GENOMIC DNA]</scope>
    <source>
        <strain evidence="6">DSM 16785</strain>
    </source>
</reference>
<dbReference type="PROSITE" id="PS51918">
    <property type="entry name" value="RADICAL_SAM"/>
    <property type="match status" value="1"/>
</dbReference>
<dbReference type="EMBL" id="FQUI01000004">
    <property type="protein sequence ID" value="SHE42409.1"/>
    <property type="molecule type" value="Genomic_DNA"/>
</dbReference>
<dbReference type="SFLD" id="SFLDS00029">
    <property type="entry name" value="Radical_SAM"/>
    <property type="match status" value="1"/>
</dbReference>
<protein>
    <submittedName>
        <fullName evidence="6">Radical SAM superfamily enzyme, MoaA/NifB/PqqE/SkfB family</fullName>
    </submittedName>
</protein>
<dbReference type="PANTHER" id="PTHR43524">
    <property type="entry name" value="RADICAL SAM SUPERFAMILY PROTEIN"/>
    <property type="match status" value="1"/>
</dbReference>
<evidence type="ECO:0000256" key="4">
    <source>
        <dbReference type="ARBA" id="ARBA00023014"/>
    </source>
</evidence>
<dbReference type="InterPro" id="IPR023885">
    <property type="entry name" value="4Fe4S-binding_SPASM_dom"/>
</dbReference>
<dbReference type="Pfam" id="PF04055">
    <property type="entry name" value="Radical_SAM"/>
    <property type="match status" value="1"/>
</dbReference>
<dbReference type="PANTHER" id="PTHR43524:SF1">
    <property type="entry name" value="RADICAL SAM SUPERFAMILY PROTEIN"/>
    <property type="match status" value="1"/>
</dbReference>
<dbReference type="SMART" id="SM00729">
    <property type="entry name" value="Elp3"/>
    <property type="match status" value="1"/>
</dbReference>
<dbReference type="OrthoDB" id="9782387at2"/>